<name>A0ABW3L5Z8_9BACI</name>
<dbReference type="Pfam" id="PF03473">
    <property type="entry name" value="MOSC"/>
    <property type="match status" value="1"/>
</dbReference>
<dbReference type="SUPFAM" id="SSF50800">
    <property type="entry name" value="PK beta-barrel domain-like"/>
    <property type="match status" value="1"/>
</dbReference>
<proteinExistence type="predicted"/>
<accession>A0ABW3L5Z8</accession>
<dbReference type="PROSITE" id="PS51340">
    <property type="entry name" value="MOSC"/>
    <property type="match status" value="1"/>
</dbReference>
<dbReference type="Pfam" id="PF03476">
    <property type="entry name" value="MOSC_N"/>
    <property type="match status" value="1"/>
</dbReference>
<organism evidence="2 3">
    <name type="scientific">Thalassobacillus hwangdonensis</name>
    <dbReference type="NCBI Taxonomy" id="546108"/>
    <lineage>
        <taxon>Bacteria</taxon>
        <taxon>Bacillati</taxon>
        <taxon>Bacillota</taxon>
        <taxon>Bacilli</taxon>
        <taxon>Bacillales</taxon>
        <taxon>Bacillaceae</taxon>
        <taxon>Thalassobacillus</taxon>
    </lineage>
</organism>
<dbReference type="RefSeq" id="WP_386062954.1">
    <property type="nucleotide sequence ID" value="NZ_JBHTKL010000006.1"/>
</dbReference>
<gene>
    <name evidence="2" type="ORF">ACFQ2J_16230</name>
</gene>
<dbReference type="InterPro" id="IPR011037">
    <property type="entry name" value="Pyrv_Knase-like_insert_dom_sf"/>
</dbReference>
<dbReference type="Gene3D" id="2.40.33.20">
    <property type="entry name" value="PK beta-barrel domain-like"/>
    <property type="match status" value="1"/>
</dbReference>
<comment type="caution">
    <text evidence="2">The sequence shown here is derived from an EMBL/GenBank/DDBJ whole genome shotgun (WGS) entry which is preliminary data.</text>
</comment>
<evidence type="ECO:0000259" key="1">
    <source>
        <dbReference type="PROSITE" id="PS51340"/>
    </source>
</evidence>
<dbReference type="InterPro" id="IPR005303">
    <property type="entry name" value="MOCOS_middle"/>
</dbReference>
<evidence type="ECO:0000313" key="3">
    <source>
        <dbReference type="Proteomes" id="UP001596990"/>
    </source>
</evidence>
<dbReference type="EMBL" id="JBHTKL010000006">
    <property type="protein sequence ID" value="MFD1020736.1"/>
    <property type="molecule type" value="Genomic_DNA"/>
</dbReference>
<feature type="domain" description="MOSC" evidence="1">
    <location>
        <begin position="93"/>
        <end position="240"/>
    </location>
</feature>
<dbReference type="Proteomes" id="UP001596990">
    <property type="component" value="Unassembled WGS sequence"/>
</dbReference>
<protein>
    <submittedName>
        <fullName evidence="2">MOSC domain-containing protein</fullName>
    </submittedName>
</protein>
<keyword evidence="3" id="KW-1185">Reference proteome</keyword>
<reference evidence="3" key="1">
    <citation type="journal article" date="2019" name="Int. J. Syst. Evol. Microbiol.">
        <title>The Global Catalogue of Microorganisms (GCM) 10K type strain sequencing project: providing services to taxonomists for standard genome sequencing and annotation.</title>
        <authorList>
            <consortium name="The Broad Institute Genomics Platform"/>
            <consortium name="The Broad Institute Genome Sequencing Center for Infectious Disease"/>
            <person name="Wu L."/>
            <person name="Ma J."/>
        </authorList>
    </citation>
    <scope>NUCLEOTIDE SEQUENCE [LARGE SCALE GENOMIC DNA]</scope>
    <source>
        <strain evidence="3">CCUG 56607</strain>
    </source>
</reference>
<dbReference type="InterPro" id="IPR005302">
    <property type="entry name" value="MoCF_Sase_C"/>
</dbReference>
<sequence>MKVGVLNEITRHPVKSMTGEVVTSTHVMPYGLYGDRSHAIKDLSRTDKYLTITQFQKLAKYRAEFTGDESMEKYPPVKVTTPSGEKVMWEGQAWLKEIETQSKRSLSKVQYEPRHVPLGAIEEEHVLIVTDASIEKLKDIWGQEADHRRFRPNLLISLEKKEPFIEDAWFGKTLRIGDEVELQVLRHCERCMIITVDPENAERDPELLKKIVERRNNHFGVYAKVLKTGKIHAGDEVDLVDAE</sequence>
<evidence type="ECO:0000313" key="2">
    <source>
        <dbReference type="EMBL" id="MFD1020736.1"/>
    </source>
</evidence>